<dbReference type="RefSeq" id="WP_379997181.1">
    <property type="nucleotide sequence ID" value="NZ_JBHSGN010000078.1"/>
</dbReference>
<dbReference type="Pfam" id="PF00884">
    <property type="entry name" value="Sulfatase"/>
    <property type="match status" value="1"/>
</dbReference>
<accession>A0ABV9KWQ6</accession>
<organism evidence="2 3">
    <name type="scientific">Dysgonomonas termitidis</name>
    <dbReference type="NCBI Taxonomy" id="1516126"/>
    <lineage>
        <taxon>Bacteria</taxon>
        <taxon>Pseudomonadati</taxon>
        <taxon>Bacteroidota</taxon>
        <taxon>Bacteroidia</taxon>
        <taxon>Bacteroidales</taxon>
        <taxon>Dysgonomonadaceae</taxon>
        <taxon>Dysgonomonas</taxon>
    </lineage>
</organism>
<evidence type="ECO:0000313" key="2">
    <source>
        <dbReference type="EMBL" id="MFC4674665.1"/>
    </source>
</evidence>
<dbReference type="PROSITE" id="PS51257">
    <property type="entry name" value="PROKAR_LIPOPROTEIN"/>
    <property type="match status" value="1"/>
</dbReference>
<evidence type="ECO:0000313" key="3">
    <source>
        <dbReference type="Proteomes" id="UP001596023"/>
    </source>
</evidence>
<feature type="domain" description="Sulfatase N-terminal" evidence="1">
    <location>
        <begin position="29"/>
        <end position="319"/>
    </location>
</feature>
<reference evidence="3" key="1">
    <citation type="journal article" date="2019" name="Int. J. Syst. Evol. Microbiol.">
        <title>The Global Catalogue of Microorganisms (GCM) 10K type strain sequencing project: providing services to taxonomists for standard genome sequencing and annotation.</title>
        <authorList>
            <consortium name="The Broad Institute Genomics Platform"/>
            <consortium name="The Broad Institute Genome Sequencing Center for Infectious Disease"/>
            <person name="Wu L."/>
            <person name="Ma J."/>
        </authorList>
    </citation>
    <scope>NUCLEOTIDE SEQUENCE [LARGE SCALE GENOMIC DNA]</scope>
    <source>
        <strain evidence="3">CCUG 66188</strain>
    </source>
</reference>
<keyword evidence="3" id="KW-1185">Reference proteome</keyword>
<dbReference type="CDD" id="cd16027">
    <property type="entry name" value="SGSH"/>
    <property type="match status" value="1"/>
</dbReference>
<gene>
    <name evidence="2" type="ORF">ACFO6W_13250</name>
</gene>
<name>A0ABV9KWQ6_9BACT</name>
<dbReference type="SUPFAM" id="SSF53649">
    <property type="entry name" value="Alkaline phosphatase-like"/>
    <property type="match status" value="1"/>
</dbReference>
<dbReference type="Gene3D" id="3.40.720.10">
    <property type="entry name" value="Alkaline Phosphatase, subunit A"/>
    <property type="match status" value="1"/>
</dbReference>
<dbReference type="InterPro" id="IPR017850">
    <property type="entry name" value="Alkaline_phosphatase_core_sf"/>
</dbReference>
<proteinExistence type="predicted"/>
<comment type="caution">
    <text evidence="2">The sequence shown here is derived from an EMBL/GenBank/DDBJ whole genome shotgun (WGS) entry which is preliminary data.</text>
</comment>
<dbReference type="InterPro" id="IPR000917">
    <property type="entry name" value="Sulfatase_N"/>
</dbReference>
<dbReference type="PANTHER" id="PTHR43751:SF1">
    <property type="entry name" value="SULFATASE ATSG-RELATED"/>
    <property type="match status" value="1"/>
</dbReference>
<dbReference type="InterPro" id="IPR052701">
    <property type="entry name" value="GAG_Ulvan_Degrading_Sulfatases"/>
</dbReference>
<dbReference type="PANTHER" id="PTHR43751">
    <property type="entry name" value="SULFATASE"/>
    <property type="match status" value="1"/>
</dbReference>
<dbReference type="Proteomes" id="UP001596023">
    <property type="component" value="Unassembled WGS sequence"/>
</dbReference>
<protein>
    <submittedName>
        <fullName evidence="2">Sulfatase</fullName>
    </submittedName>
</protein>
<evidence type="ECO:0000259" key="1">
    <source>
        <dbReference type="Pfam" id="PF00884"/>
    </source>
</evidence>
<dbReference type="EMBL" id="JBHSGN010000078">
    <property type="protein sequence ID" value="MFC4674665.1"/>
    <property type="molecule type" value="Genomic_DNA"/>
</dbReference>
<sequence>MKKTFIPLFLATGTSCLAFCRQAEEKQRPNILFCIADDVSYPHMRAYGTAWLNTPGFDWVSQEGLLFHRMYTCNAKSAPSRACIITGRNSWQLEEACNHWADFPAKFKSYPEVLAENGYKVGATGKGWGPGFTNDSFGNPRNMVGKMWNHIKLTPPTKGISNIDYAANFKEFLKNKPRDQPFCFWYGALEPHRGYEFGSALKAGKNINQVDSVPSFWPDNEIVRTDMLDYALEIEHFDKHLVAILQALEEKGELENTIVIVTADHGMPFPRAKGQEYEYSNHIPFAMMWKKGITKASREIKDLLSFIDLAPTFLAVAGIPEEKSGMQPIEGKSFLDLLTKENSKPQRDYVLIGKERHDVGRPDDQGYPIRGIVKDDFLYLANFETSRWPAGNPETGYMNVDGSPTKTEVLKARRNSETEIYWQLSFGKRQEEELYNISEDRECMTNLAEDANYNTLKKQMRSELMQKLAEQEDPRMFEQGFIFDAYPYMGTARNAWNRMKEGKKVPTDWINKSDFEPRASGLNADFLN</sequence>